<protein>
    <recommendedName>
        <fullName evidence="2">Phylloplanin</fullName>
    </recommendedName>
</protein>
<reference evidence="1" key="1">
    <citation type="submission" date="2019-03" db="EMBL/GenBank/DDBJ databases">
        <authorList>
            <person name="Mank J."/>
            <person name="Almeida P."/>
        </authorList>
    </citation>
    <scope>NUCLEOTIDE SEQUENCE</scope>
    <source>
        <strain evidence="1">78183</strain>
    </source>
</reference>
<evidence type="ECO:0000313" key="1">
    <source>
        <dbReference type="EMBL" id="VFU58660.1"/>
    </source>
</evidence>
<sequence length="330" mass="35215">MRAYSIPNALTEKLSRVARRRKKGGYKLDRFQSMESKWSEQLHRRIPKFQLGNASCTKSSAPSTLQTLKWQEKENPIFFRETEGMLMKLGEGGYCRLKTTDEAAHTGKEEEELHDKTKILTGIVLCLPSARSAATWSPFCSINGYSCQDLKMASISGSSSYTDSCINIITAIETMAFKSLLFFSLLSAAMVAAPVAEAQLGLIGGLLGLIRIQGTLFCTANGNMGANGTATPVFPNALVQLQCGGNVVSTSTTNGSGVFSILLDPLSYILSSLLTGCSLKVATPLASCDSTLPSLGGLLSSLQFIGNTTLGALLSVANIIPAGFRFVPSN</sequence>
<dbReference type="PANTHER" id="PTHR34458:SF5">
    <property type="entry name" value="POLLEN OLE E 1 ALLERGEN AND EXTENSIN FAMILY PROTEIN"/>
    <property type="match status" value="1"/>
</dbReference>
<evidence type="ECO:0008006" key="2">
    <source>
        <dbReference type="Google" id="ProtNLM"/>
    </source>
</evidence>
<dbReference type="PANTHER" id="PTHR34458">
    <property type="entry name" value="POLLEN OLE E 1 ALLERGEN AND EXTENSIN FAMILY PROTEIN-RELATED"/>
    <property type="match status" value="1"/>
</dbReference>
<gene>
    <name evidence="1" type="ORF">SVIM_LOCUS429238</name>
</gene>
<dbReference type="EMBL" id="CAADRP010001996">
    <property type="protein sequence ID" value="VFU58660.1"/>
    <property type="molecule type" value="Genomic_DNA"/>
</dbReference>
<proteinExistence type="predicted"/>
<dbReference type="AlphaFoldDB" id="A0A6N2NBX7"/>
<organism evidence="1">
    <name type="scientific">Salix viminalis</name>
    <name type="common">Common osier</name>
    <name type="synonym">Basket willow</name>
    <dbReference type="NCBI Taxonomy" id="40686"/>
    <lineage>
        <taxon>Eukaryota</taxon>
        <taxon>Viridiplantae</taxon>
        <taxon>Streptophyta</taxon>
        <taxon>Embryophyta</taxon>
        <taxon>Tracheophyta</taxon>
        <taxon>Spermatophyta</taxon>
        <taxon>Magnoliopsida</taxon>
        <taxon>eudicotyledons</taxon>
        <taxon>Gunneridae</taxon>
        <taxon>Pentapetalae</taxon>
        <taxon>rosids</taxon>
        <taxon>fabids</taxon>
        <taxon>Malpighiales</taxon>
        <taxon>Salicaceae</taxon>
        <taxon>Saliceae</taxon>
        <taxon>Salix</taxon>
    </lineage>
</organism>
<name>A0A6N2NBX7_SALVM</name>
<dbReference type="InterPro" id="IPR040404">
    <property type="entry name" value="Phylloplanin-like"/>
</dbReference>
<accession>A0A6N2NBX7</accession>